<dbReference type="InterPro" id="IPR050832">
    <property type="entry name" value="Bact_Acetyltransf"/>
</dbReference>
<evidence type="ECO:0000259" key="3">
    <source>
        <dbReference type="PROSITE" id="PS51186"/>
    </source>
</evidence>
<dbReference type="PANTHER" id="PTHR43877:SF2">
    <property type="entry name" value="AMINOALKYLPHOSPHONATE N-ACETYLTRANSFERASE-RELATED"/>
    <property type="match status" value="1"/>
</dbReference>
<dbReference type="Gene3D" id="3.40.630.30">
    <property type="match status" value="1"/>
</dbReference>
<proteinExistence type="predicted"/>
<feature type="domain" description="N-acetyltransferase" evidence="3">
    <location>
        <begin position="6"/>
        <end position="164"/>
    </location>
</feature>
<dbReference type="EMBL" id="CP089274">
    <property type="protein sequence ID" value="USP72754.1"/>
    <property type="molecule type" value="Genomic_DNA"/>
</dbReference>
<sequence>MSQTNNVTVLLQPWDHPDSIQLRAKQRAEIIPLGGDDPGTPPTASNVPVFFVAYLSGVPVGCGGLRPLQELSGLACNNAAEIKRMFVDPAYRGDRGDGISIAQRILEELEAEARGRGWSTLVLETGEFMLGARRFYEKCGFVPRGKFGSYLDAPNSVFYEKSIAEV</sequence>
<dbReference type="CDD" id="cd04301">
    <property type="entry name" value="NAT_SF"/>
    <property type="match status" value="1"/>
</dbReference>
<dbReference type="PROSITE" id="PS51186">
    <property type="entry name" value="GNAT"/>
    <property type="match status" value="1"/>
</dbReference>
<dbReference type="PANTHER" id="PTHR43877">
    <property type="entry name" value="AMINOALKYLPHOSPHONATE N-ACETYLTRANSFERASE-RELATED-RELATED"/>
    <property type="match status" value="1"/>
</dbReference>
<evidence type="ECO:0000313" key="4">
    <source>
        <dbReference type="EMBL" id="USP72754.1"/>
    </source>
</evidence>
<dbReference type="Proteomes" id="UP001056012">
    <property type="component" value="Chromosome 1"/>
</dbReference>
<gene>
    <name evidence="4" type="ORF">yc1106_00028</name>
</gene>
<dbReference type="OrthoDB" id="41532at2759"/>
<organism evidence="4 5">
    <name type="scientific">Curvularia clavata</name>
    <dbReference type="NCBI Taxonomy" id="95742"/>
    <lineage>
        <taxon>Eukaryota</taxon>
        <taxon>Fungi</taxon>
        <taxon>Dikarya</taxon>
        <taxon>Ascomycota</taxon>
        <taxon>Pezizomycotina</taxon>
        <taxon>Dothideomycetes</taxon>
        <taxon>Pleosporomycetidae</taxon>
        <taxon>Pleosporales</taxon>
        <taxon>Pleosporineae</taxon>
        <taxon>Pleosporaceae</taxon>
        <taxon>Curvularia</taxon>
    </lineage>
</organism>
<name>A0A9Q8Z0Y2_CURCL</name>
<dbReference type="InterPro" id="IPR016181">
    <property type="entry name" value="Acyl_CoA_acyltransferase"/>
</dbReference>
<dbReference type="GO" id="GO:0016747">
    <property type="term" value="F:acyltransferase activity, transferring groups other than amino-acyl groups"/>
    <property type="evidence" value="ECO:0007669"/>
    <property type="project" value="InterPro"/>
</dbReference>
<dbReference type="Pfam" id="PF00583">
    <property type="entry name" value="Acetyltransf_1"/>
    <property type="match status" value="1"/>
</dbReference>
<accession>A0A9Q8Z0Y2</accession>
<keyword evidence="1" id="KW-0808">Transferase</keyword>
<protein>
    <recommendedName>
        <fullName evidence="3">N-acetyltransferase domain-containing protein</fullName>
    </recommendedName>
</protein>
<dbReference type="AlphaFoldDB" id="A0A9Q8Z0Y2"/>
<keyword evidence="2" id="KW-0012">Acyltransferase</keyword>
<evidence type="ECO:0000256" key="2">
    <source>
        <dbReference type="ARBA" id="ARBA00023315"/>
    </source>
</evidence>
<keyword evidence="5" id="KW-1185">Reference proteome</keyword>
<reference evidence="4" key="1">
    <citation type="submission" date="2021-12" db="EMBL/GenBank/DDBJ databases">
        <title>Curvularia clavata genome.</title>
        <authorList>
            <person name="Cao Y."/>
        </authorList>
    </citation>
    <scope>NUCLEOTIDE SEQUENCE</scope>
    <source>
        <strain evidence="4">Yc1106</strain>
    </source>
</reference>
<evidence type="ECO:0000313" key="5">
    <source>
        <dbReference type="Proteomes" id="UP001056012"/>
    </source>
</evidence>
<dbReference type="InterPro" id="IPR000182">
    <property type="entry name" value="GNAT_dom"/>
</dbReference>
<evidence type="ECO:0000256" key="1">
    <source>
        <dbReference type="ARBA" id="ARBA00022679"/>
    </source>
</evidence>
<dbReference type="VEuPathDB" id="FungiDB:yc1106_00028"/>
<dbReference type="SUPFAM" id="SSF55729">
    <property type="entry name" value="Acyl-CoA N-acyltransferases (Nat)"/>
    <property type="match status" value="1"/>
</dbReference>